<feature type="region of interest" description="Disordered" evidence="1">
    <location>
        <begin position="145"/>
        <end position="166"/>
    </location>
</feature>
<dbReference type="AlphaFoldDB" id="A0A2N9L2K5"/>
<proteinExistence type="predicted"/>
<accession>A0A2N9L2K5</accession>
<evidence type="ECO:0000313" key="2">
    <source>
        <dbReference type="EMBL" id="SPE17480.1"/>
    </source>
</evidence>
<evidence type="ECO:0000256" key="1">
    <source>
        <dbReference type="SAM" id="MobiDB-lite"/>
    </source>
</evidence>
<dbReference type="Proteomes" id="UP000239735">
    <property type="component" value="Unassembled WGS sequence"/>
</dbReference>
<organism evidence="2 3">
    <name type="scientific">Candidatus Sulfuritelmatomonas gaucii</name>
    <dbReference type="NCBI Taxonomy" id="2043161"/>
    <lineage>
        <taxon>Bacteria</taxon>
        <taxon>Pseudomonadati</taxon>
        <taxon>Acidobacteriota</taxon>
        <taxon>Terriglobia</taxon>
        <taxon>Terriglobales</taxon>
        <taxon>Acidobacteriaceae</taxon>
        <taxon>Candidatus Sulfuritelmatomonas</taxon>
    </lineage>
</organism>
<sequence>MSIHLNLNSLTVEAIEEYLAITKYCVETRKNGGGIYGYPATLLLFCVIDAIGNGKRAGKEPFRILKEAPFNCRLNDAQIKTLETWYRNPLAHEGMIAPGVCLSPEESGDAFAVVGDEPVQIRVKTLYNLVRAAWDQIDKSTLKSNWGPRRLPKNLNPTASPSATASVQIAVTGSLSQAQRGASSATEKP</sequence>
<protein>
    <submittedName>
        <fullName evidence="2">Uncharacterized protein</fullName>
    </submittedName>
</protein>
<evidence type="ECO:0000313" key="3">
    <source>
        <dbReference type="Proteomes" id="UP000239735"/>
    </source>
</evidence>
<reference evidence="3" key="1">
    <citation type="submission" date="2018-02" db="EMBL/GenBank/DDBJ databases">
        <authorList>
            <person name="Hausmann B."/>
        </authorList>
    </citation>
    <scope>NUCLEOTIDE SEQUENCE [LARGE SCALE GENOMIC DNA]</scope>
    <source>
        <strain evidence="3">Peat soil MAG SbA5</strain>
    </source>
</reference>
<dbReference type="EMBL" id="OKRB01000002">
    <property type="protein sequence ID" value="SPE17480.1"/>
    <property type="molecule type" value="Genomic_DNA"/>
</dbReference>
<name>A0A2N9L2K5_9BACT</name>
<gene>
    <name evidence="2" type="ORF">SBA5_100078</name>
</gene>
<dbReference type="OrthoDB" id="838634at2"/>
<feature type="compositionally biased region" description="Polar residues" evidence="1">
    <location>
        <begin position="155"/>
        <end position="166"/>
    </location>
</feature>